<evidence type="ECO:0000313" key="1">
    <source>
        <dbReference type="EMBL" id="VEL11817.1"/>
    </source>
</evidence>
<sequence length="202" mass="22411">MEEDSSKTSSLSSNQASATCVEQSGDSPIFYSAGLRVPDTILSPSRLDTSEIFPSINDTLQNPPVPLHANQIAVVMFVGTLKYSYSDVDLCHISRSKIFYNQLVNLKNNIKVNSEEDQGQFLSVNTPCLIQASKAGLRVTIYGSNRNAFYPLRCVYHANILCGDPAFMALFVRGNKRSERRHEIQHSAKGERLFSSLFGCTH</sequence>
<keyword evidence="2" id="KW-1185">Reference proteome</keyword>
<gene>
    <name evidence="1" type="ORF">PXEA_LOCUS5257</name>
</gene>
<evidence type="ECO:0000313" key="2">
    <source>
        <dbReference type="Proteomes" id="UP000784294"/>
    </source>
</evidence>
<dbReference type="EMBL" id="CAAALY010012946">
    <property type="protein sequence ID" value="VEL11817.1"/>
    <property type="molecule type" value="Genomic_DNA"/>
</dbReference>
<protein>
    <submittedName>
        <fullName evidence="1">Uncharacterized protein</fullName>
    </submittedName>
</protein>
<proteinExistence type="predicted"/>
<name>A0A448WHE9_9PLAT</name>
<dbReference type="Proteomes" id="UP000784294">
    <property type="component" value="Unassembled WGS sequence"/>
</dbReference>
<comment type="caution">
    <text evidence="1">The sequence shown here is derived from an EMBL/GenBank/DDBJ whole genome shotgun (WGS) entry which is preliminary data.</text>
</comment>
<dbReference type="AlphaFoldDB" id="A0A448WHE9"/>
<organism evidence="1 2">
    <name type="scientific">Protopolystoma xenopodis</name>
    <dbReference type="NCBI Taxonomy" id="117903"/>
    <lineage>
        <taxon>Eukaryota</taxon>
        <taxon>Metazoa</taxon>
        <taxon>Spiralia</taxon>
        <taxon>Lophotrochozoa</taxon>
        <taxon>Platyhelminthes</taxon>
        <taxon>Monogenea</taxon>
        <taxon>Polyopisthocotylea</taxon>
        <taxon>Polystomatidea</taxon>
        <taxon>Polystomatidae</taxon>
        <taxon>Protopolystoma</taxon>
    </lineage>
</organism>
<reference evidence="1" key="1">
    <citation type="submission" date="2018-11" db="EMBL/GenBank/DDBJ databases">
        <authorList>
            <consortium name="Pathogen Informatics"/>
        </authorList>
    </citation>
    <scope>NUCLEOTIDE SEQUENCE</scope>
</reference>
<accession>A0A448WHE9</accession>